<name>A0A1C9C5B5_HAV01</name>
<dbReference type="OrthoDB" id="38817at10239"/>
<gene>
    <name evidence="2" type="primary">HaV53_ORF150</name>
</gene>
<reference evidence="2 3" key="1">
    <citation type="submission" date="2016-03" db="EMBL/GenBank/DDBJ databases">
        <title>Genome sequences of a Phycodnavirus, Heterosigma akashiwo virus strain 53.</title>
        <authorList>
            <person name="Ueki S."/>
            <person name="Ogura Y."/>
            <person name="Hayashi T."/>
        </authorList>
    </citation>
    <scope>NUCLEOTIDE SEQUENCE [LARGE SCALE GENOMIC DNA]</scope>
    <source>
        <strain evidence="2">HaV53</strain>
    </source>
</reference>
<evidence type="ECO:0000313" key="3">
    <source>
        <dbReference type="Proteomes" id="UP000232488"/>
    </source>
</evidence>
<dbReference type="KEGG" id="vg:37618531"/>
<evidence type="ECO:0000313" key="2">
    <source>
        <dbReference type="EMBL" id="AOM63481.1"/>
    </source>
</evidence>
<feature type="transmembrane region" description="Helical" evidence="1">
    <location>
        <begin position="6"/>
        <end position="28"/>
    </location>
</feature>
<keyword evidence="1" id="KW-0472">Membrane</keyword>
<accession>A0A1C9C5B5</accession>
<protein>
    <submittedName>
        <fullName evidence="2">Uncharacterized protein</fullName>
    </submittedName>
</protein>
<evidence type="ECO:0000256" key="1">
    <source>
        <dbReference type="SAM" id="Phobius"/>
    </source>
</evidence>
<keyword evidence="1" id="KW-0812">Transmembrane</keyword>
<keyword evidence="3" id="KW-1185">Reference proteome</keyword>
<dbReference type="EMBL" id="KX008963">
    <property type="protein sequence ID" value="AOM63481.1"/>
    <property type="molecule type" value="Genomic_DNA"/>
</dbReference>
<organismHost>
    <name type="scientific">Heterosigma akashiwo</name>
    <name type="common">Chromophytic alga</name>
    <name type="synonym">Heterosigma carterae</name>
    <dbReference type="NCBI Taxonomy" id="2829"/>
</organismHost>
<organism evidence="2 3">
    <name type="scientific">Heterosigma akashiwo virus 01</name>
    <name type="common">HaV01</name>
    <dbReference type="NCBI Taxonomy" id="97195"/>
    <lineage>
        <taxon>Viruses</taxon>
        <taxon>Varidnaviria</taxon>
        <taxon>Bamfordvirae</taxon>
        <taxon>Nucleocytoviricota</taxon>
        <taxon>Megaviricetes</taxon>
        <taxon>Algavirales</taxon>
        <taxon>Phycodnaviridae</taxon>
        <taxon>Raphidovirus</taxon>
        <taxon>Raphidovirus japonicum</taxon>
    </lineage>
</organism>
<dbReference type="RefSeq" id="YP_009507547.1">
    <property type="nucleotide sequence ID" value="NC_038553.1"/>
</dbReference>
<dbReference type="GeneID" id="37618531"/>
<keyword evidence="1" id="KW-1133">Transmembrane helix</keyword>
<proteinExistence type="predicted"/>
<sequence length="475" mass="54353">MLGINNNNIVIIIIILVVIILLISKYVMIITDNRKIERPSPILLQSIIQDITPEVSKNVSEYTKIDIDVDKLAEELDHKMHGTMYSKCRSLNNLPRSQNIVYYIDADSWNANSKKLVNHINKCEYSTIYDGVSMSMDTLSGKLWINGNMKSRFLLPVLYDNNTTLCYVMKYSGNNKNRILTGDNTDWLSGFHNGKSGVAFHGHWLTRGVPETDEKIIGIDMDRRFYANGIERTIDFSSSFEKPVQLGINIGKPSDKEIEHSEFGIAEIIMYNTKLTSDEVKKVFDVLNARHNVYNEKELNEKKLCRFKLKKLSNERYAIYNHATDTFIQMDANNGNVRNKSIKEPYEDFKESENSSFQYEITKLEDDKFEIRNVIAKRNIGVSDKGLVYSKDTIGSWEKLLFISTTGTIIDELSDGIECYILTHHGTYIKSGKFKNSSFSVTHNILLDSPTETFGDLKQNMNSNSGRYGTNFSFL</sequence>
<dbReference type="Proteomes" id="UP000232488">
    <property type="component" value="Segment"/>
</dbReference>